<dbReference type="CDD" id="cd02042">
    <property type="entry name" value="ParAB_family"/>
    <property type="match status" value="1"/>
</dbReference>
<dbReference type="RefSeq" id="WP_133817158.1">
    <property type="nucleotide sequence ID" value="NZ_SNZH01000002.1"/>
</dbReference>
<protein>
    <submittedName>
        <fullName evidence="2">Chromosome partitioning protein</fullName>
    </submittedName>
</protein>
<keyword evidence="3" id="KW-1185">Reference proteome</keyword>
<evidence type="ECO:0000313" key="3">
    <source>
        <dbReference type="Proteomes" id="UP000295293"/>
    </source>
</evidence>
<dbReference type="PANTHER" id="PTHR13696">
    <property type="entry name" value="P-LOOP CONTAINING NUCLEOSIDE TRIPHOSPHATE HYDROLASE"/>
    <property type="match status" value="1"/>
</dbReference>
<evidence type="ECO:0000313" key="2">
    <source>
        <dbReference type="EMBL" id="TDR47436.1"/>
    </source>
</evidence>
<dbReference type="AlphaFoldDB" id="A0A4V3DN87"/>
<sequence>MLKVLLASCKGGSGKTTLATHLAAHYAVDGKNTVLVDADRLGSSRHWCERRAGLASAVLPIDGTKRNWRERLPDGVDRVVIDTAAGITAEEVEELLNFVDAVIVPVLPSPFDLEAVRPFVEQVAGLSRVKRGKVAAGVVGNRLRPWTHASQLALEEMQQFALPLVAQLRDTQGYVVATGLGKSLFDYHSESVRSHQDDWKPLFKWLKKQRP</sequence>
<dbReference type="InterPro" id="IPR050678">
    <property type="entry name" value="DNA_Partitioning_ATPase"/>
</dbReference>
<organism evidence="2 3">
    <name type="scientific">Tahibacter aquaticus</name>
    <dbReference type="NCBI Taxonomy" id="520092"/>
    <lineage>
        <taxon>Bacteria</taxon>
        <taxon>Pseudomonadati</taxon>
        <taxon>Pseudomonadota</taxon>
        <taxon>Gammaproteobacteria</taxon>
        <taxon>Lysobacterales</taxon>
        <taxon>Rhodanobacteraceae</taxon>
        <taxon>Tahibacter</taxon>
    </lineage>
</organism>
<proteinExistence type="predicted"/>
<dbReference type="Proteomes" id="UP000295293">
    <property type="component" value="Unassembled WGS sequence"/>
</dbReference>
<dbReference type="PANTHER" id="PTHR13696:SF96">
    <property type="entry name" value="COBQ_COBB_MIND_PARA NUCLEOTIDE BINDING DOMAIN-CONTAINING PROTEIN"/>
    <property type="match status" value="1"/>
</dbReference>
<dbReference type="InterPro" id="IPR002586">
    <property type="entry name" value="CobQ/CobB/MinD/ParA_Nub-bd_dom"/>
</dbReference>
<accession>A0A4V3DN87</accession>
<dbReference type="SUPFAM" id="SSF52540">
    <property type="entry name" value="P-loop containing nucleoside triphosphate hydrolases"/>
    <property type="match status" value="1"/>
</dbReference>
<dbReference type="Gene3D" id="3.40.50.300">
    <property type="entry name" value="P-loop containing nucleotide triphosphate hydrolases"/>
    <property type="match status" value="1"/>
</dbReference>
<dbReference type="InterPro" id="IPR027417">
    <property type="entry name" value="P-loop_NTPase"/>
</dbReference>
<dbReference type="OrthoDB" id="69313at2"/>
<reference evidence="2 3" key="1">
    <citation type="submission" date="2019-03" db="EMBL/GenBank/DDBJ databases">
        <title>Genomic Encyclopedia of Type Strains, Phase IV (KMG-IV): sequencing the most valuable type-strain genomes for metagenomic binning, comparative biology and taxonomic classification.</title>
        <authorList>
            <person name="Goeker M."/>
        </authorList>
    </citation>
    <scope>NUCLEOTIDE SEQUENCE [LARGE SCALE GENOMIC DNA]</scope>
    <source>
        <strain evidence="2 3">DSM 21667</strain>
    </source>
</reference>
<dbReference type="Pfam" id="PF01656">
    <property type="entry name" value="CbiA"/>
    <property type="match status" value="1"/>
</dbReference>
<comment type="caution">
    <text evidence="2">The sequence shown here is derived from an EMBL/GenBank/DDBJ whole genome shotgun (WGS) entry which is preliminary data.</text>
</comment>
<feature type="domain" description="CobQ/CobB/MinD/ParA nucleotide binding" evidence="1">
    <location>
        <begin position="5"/>
        <end position="172"/>
    </location>
</feature>
<dbReference type="PIRSF" id="PIRSF009320">
    <property type="entry name" value="Nuc_binding_HP_1000"/>
    <property type="match status" value="1"/>
</dbReference>
<gene>
    <name evidence="2" type="ORF">DFR29_10295</name>
</gene>
<dbReference type="EMBL" id="SNZH01000002">
    <property type="protein sequence ID" value="TDR47436.1"/>
    <property type="molecule type" value="Genomic_DNA"/>
</dbReference>
<name>A0A4V3DN87_9GAMM</name>
<evidence type="ECO:0000259" key="1">
    <source>
        <dbReference type="Pfam" id="PF01656"/>
    </source>
</evidence>